<reference evidence="1" key="1">
    <citation type="submission" date="2017-10" db="EMBL/GenBank/DDBJ databases">
        <title>Genome sequence of cellulolytic Lachnospiraceae bacterium XHS1971 isolated from hotspring sediment.</title>
        <authorList>
            <person name="Vasudevan G."/>
            <person name="Joshi A.J."/>
            <person name="Hivarkar S."/>
            <person name="Lanjekar V.B."/>
            <person name="Dhakephalkar P.K."/>
            <person name="Dagar S."/>
        </authorList>
    </citation>
    <scope>NUCLEOTIDE SEQUENCE</scope>
    <source>
        <strain evidence="1">XHS1971</strain>
    </source>
</reference>
<evidence type="ECO:0000313" key="2">
    <source>
        <dbReference type="Proteomes" id="UP000224460"/>
    </source>
</evidence>
<gene>
    <name evidence="1" type="ORF">CS063_05875</name>
</gene>
<protein>
    <submittedName>
        <fullName evidence="1">Uncharacterized protein</fullName>
    </submittedName>
</protein>
<evidence type="ECO:0000313" key="1">
    <source>
        <dbReference type="EMBL" id="PHV71219.1"/>
    </source>
</evidence>
<keyword evidence="2" id="KW-1185">Reference proteome</keyword>
<dbReference type="Proteomes" id="UP000224460">
    <property type="component" value="Unassembled WGS sequence"/>
</dbReference>
<name>A0AC61DD31_9FIRM</name>
<comment type="caution">
    <text evidence="1">The sequence shown here is derived from an EMBL/GenBank/DDBJ whole genome shotgun (WGS) entry which is preliminary data.</text>
</comment>
<organism evidence="1 2">
    <name type="scientific">Sporanaerobium hydrogeniformans</name>
    <dbReference type="NCBI Taxonomy" id="3072179"/>
    <lineage>
        <taxon>Bacteria</taxon>
        <taxon>Bacillati</taxon>
        <taxon>Bacillota</taxon>
        <taxon>Clostridia</taxon>
        <taxon>Lachnospirales</taxon>
        <taxon>Lachnospiraceae</taxon>
        <taxon>Sporanaerobium</taxon>
    </lineage>
</organism>
<proteinExistence type="predicted"/>
<accession>A0AC61DD31</accession>
<dbReference type="EMBL" id="PEDL01000004">
    <property type="protein sequence ID" value="PHV71219.1"/>
    <property type="molecule type" value="Genomic_DNA"/>
</dbReference>
<sequence>MSKWIGFRTLKTGIGATIAIIFAQLLGLEYASSAGIITILSIQNTKKESLNIALKRLIATIIALVLSSLLFKVLGFNSIVFGIYIILFIPLAVRLKVLEGIVPASVLVTHVLAANRLSSSLFINELLLLLIGAGIALILNLYMPNLEQQLLEDKGYIEQTLYDLMKDMAKALETQQVDRRCGEWLDGLEERLKEARFRARQNNNNHFTQTINHYEKYFEMRERQFQLVIYMRRHFEKFYKTFEQTKKVAEFTEHVALSIYRKITVEALQKELEDLRIFFKENPLPITREEFENRAMLFQFLNDIEQFLNIKKEFKEKLTLEEKKVL</sequence>